<dbReference type="Proteomes" id="UP000023152">
    <property type="component" value="Unassembled WGS sequence"/>
</dbReference>
<dbReference type="GO" id="GO:0034058">
    <property type="term" value="P:endosomal vesicle fusion"/>
    <property type="evidence" value="ECO:0007669"/>
    <property type="project" value="TreeGrafter"/>
</dbReference>
<keyword evidence="2" id="KW-0812">Transmembrane</keyword>
<evidence type="ECO:0000256" key="1">
    <source>
        <dbReference type="SAM" id="Coils"/>
    </source>
</evidence>
<evidence type="ECO:0000313" key="3">
    <source>
        <dbReference type="EMBL" id="ETO32331.1"/>
    </source>
</evidence>
<protein>
    <recommendedName>
        <fullName evidence="5">RING-type domain-containing protein</fullName>
    </recommendedName>
</protein>
<feature type="transmembrane region" description="Helical" evidence="2">
    <location>
        <begin position="705"/>
        <end position="728"/>
    </location>
</feature>
<dbReference type="GO" id="GO:0005770">
    <property type="term" value="C:late endosome"/>
    <property type="evidence" value="ECO:0007669"/>
    <property type="project" value="TreeGrafter"/>
</dbReference>
<keyword evidence="2" id="KW-1133">Transmembrane helix</keyword>
<sequence>MPPKINVDHSVDPNIQIPTRQEMFDKLVELLSKDENSIGKDKKEQEMFFDFCAPFIVAGVCTVRQSLMTSLLASFFTRAITLSEKVDQLERNVSRIRNQIENEKNAPNRNHYETLLSVLPSTLTSGMDELVAEEQLQKRQLKVLLRDKDLIENILLVLVERQIEDKDNNKSVNKKELIQKSKQAKVYKVELYLHKCDENHYAVVDAYLSHPTMCSEVFDYLHNLYQDYCDDKAYVRLFFCYLLLRSESKRIAASNKSKPTQMPMIQDVMLKRLDSLVNVDPIRTAILIFTLMPSNYSDAIAALDNFKQQQYSLMKAISNALSKLQEEQLLASGKSFKLTFITINNNNNNNNSNNNNNNNIYYYYYYYYIQTYVYVYKYERFLRQLLKQHKIEFDMKHHELFIQLLCKFDKNSVLDYLQVNTDKYTLVNAQRSCESEKVLHACAYLQERSGDSQAALGLNTFVSLLVYFCVCVCVGGGGQISSHGRAASSMGLMTLSQKIDDASAAIEQLNLAIGLCRRQTLKDQAGESAEALWDRLLDECLSIQQDIAKKVTSKHYQENFSRKVRENMKTIGSEFVGRILEAMMGMKINLSKMFMKVVEKGNSKEYLHYRDTVDVMLSTYQYETNMLKTAVHLFGRGAFLEFEKFVNSSRHAFKAPDDFCKICEAKLVDIPLIINDMVTDKPIRKPYAKIFACGHAIHSFCLVRAAFLSLVYVCTFTHIYIMCVNKAIARAQELRRAGQSENKAANSVSVTSEEKVWKLNLMQQYEKRKKGDIALLNLKPHTRDRHQPLSFQLSIIFNLTILALTLFIPFEKKITTT</sequence>
<dbReference type="GO" id="GO:0030897">
    <property type="term" value="C:HOPS complex"/>
    <property type="evidence" value="ECO:0007669"/>
    <property type="project" value="TreeGrafter"/>
</dbReference>
<reference evidence="3 4" key="1">
    <citation type="journal article" date="2013" name="Curr. Biol.">
        <title>The Genome of the Foraminiferan Reticulomyxa filosa.</title>
        <authorList>
            <person name="Glockner G."/>
            <person name="Hulsmann N."/>
            <person name="Schleicher M."/>
            <person name="Noegel A.A."/>
            <person name="Eichinger L."/>
            <person name="Gallinger C."/>
            <person name="Pawlowski J."/>
            <person name="Sierra R."/>
            <person name="Euteneuer U."/>
            <person name="Pillet L."/>
            <person name="Moustafa A."/>
            <person name="Platzer M."/>
            <person name="Groth M."/>
            <person name="Szafranski K."/>
            <person name="Schliwa M."/>
        </authorList>
    </citation>
    <scope>NUCLEOTIDE SEQUENCE [LARGE SCALE GENOMIC DNA]</scope>
</reference>
<dbReference type="OrthoDB" id="289913at2759"/>
<gene>
    <name evidence="3" type="ORF">RFI_04785</name>
</gene>
<keyword evidence="4" id="KW-1185">Reference proteome</keyword>
<feature type="coiled-coil region" evidence="1">
    <location>
        <begin position="79"/>
        <end position="106"/>
    </location>
</feature>
<comment type="caution">
    <text evidence="3">The sequence shown here is derived from an EMBL/GenBank/DDBJ whole genome shotgun (WGS) entry which is preliminary data.</text>
</comment>
<dbReference type="InterPro" id="IPR045111">
    <property type="entry name" value="Vps41/Vps8"/>
</dbReference>
<dbReference type="EMBL" id="ASPP01004283">
    <property type="protein sequence ID" value="ETO32331.1"/>
    <property type="molecule type" value="Genomic_DNA"/>
</dbReference>
<dbReference type="GO" id="GO:0006623">
    <property type="term" value="P:protein targeting to vacuole"/>
    <property type="evidence" value="ECO:0007669"/>
    <property type="project" value="InterPro"/>
</dbReference>
<evidence type="ECO:0000313" key="4">
    <source>
        <dbReference type="Proteomes" id="UP000023152"/>
    </source>
</evidence>
<dbReference type="AlphaFoldDB" id="X6P293"/>
<organism evidence="3 4">
    <name type="scientific">Reticulomyxa filosa</name>
    <dbReference type="NCBI Taxonomy" id="46433"/>
    <lineage>
        <taxon>Eukaryota</taxon>
        <taxon>Sar</taxon>
        <taxon>Rhizaria</taxon>
        <taxon>Retaria</taxon>
        <taxon>Foraminifera</taxon>
        <taxon>Monothalamids</taxon>
        <taxon>Reticulomyxidae</taxon>
        <taxon>Reticulomyxa</taxon>
    </lineage>
</organism>
<evidence type="ECO:0000256" key="2">
    <source>
        <dbReference type="SAM" id="Phobius"/>
    </source>
</evidence>
<dbReference type="PANTHER" id="PTHR12616:SF8">
    <property type="entry name" value="VACUOLAR PROTEIN SORTING-ASSOCIATED PROTEIN 8 HOMOLOG"/>
    <property type="match status" value="1"/>
</dbReference>
<accession>X6P293</accession>
<keyword evidence="2" id="KW-0472">Membrane</keyword>
<evidence type="ECO:0008006" key="5">
    <source>
        <dbReference type="Google" id="ProtNLM"/>
    </source>
</evidence>
<feature type="transmembrane region" description="Helical" evidence="2">
    <location>
        <begin position="789"/>
        <end position="810"/>
    </location>
</feature>
<proteinExistence type="predicted"/>
<dbReference type="PANTHER" id="PTHR12616">
    <property type="entry name" value="VACUOLAR PROTEIN SORTING VPS41"/>
    <property type="match status" value="1"/>
</dbReference>
<name>X6P293_RETFI</name>
<keyword evidence="1" id="KW-0175">Coiled coil</keyword>